<evidence type="ECO:0000256" key="1">
    <source>
        <dbReference type="SAM" id="MobiDB-lite"/>
    </source>
</evidence>
<feature type="compositionally biased region" description="Low complexity" evidence="1">
    <location>
        <begin position="1"/>
        <end position="14"/>
    </location>
</feature>
<reference evidence="2" key="1">
    <citation type="journal article" date="2022" name="Int. J. Mol. Sci.">
        <title>Draft Genome of Tanacetum Coccineum: Genomic Comparison of Closely Related Tanacetum-Family Plants.</title>
        <authorList>
            <person name="Yamashiro T."/>
            <person name="Shiraishi A."/>
            <person name="Nakayama K."/>
            <person name="Satake H."/>
        </authorList>
    </citation>
    <scope>NUCLEOTIDE SEQUENCE</scope>
</reference>
<protein>
    <submittedName>
        <fullName evidence="2">Uncharacterized protein</fullName>
    </submittedName>
</protein>
<dbReference type="Proteomes" id="UP001151760">
    <property type="component" value="Unassembled WGS sequence"/>
</dbReference>
<sequence>MRAAAASPPLSLPSTSHRTDVPEAEMPPRKRACFTTPAQMQIGREIQQLVRRLRDKANAYSTRRSHVRFEEAYDDRAYLRAREATHIFRDRPYSPPHTFGFDREAVYLVIACDLFLGEESRSHMRHMVRTLKAQVAHVDCSDPHLLHTYLTTTSVDV</sequence>
<dbReference type="EMBL" id="BQNB010012435">
    <property type="protein sequence ID" value="GJT03527.1"/>
    <property type="molecule type" value="Genomic_DNA"/>
</dbReference>
<keyword evidence="3" id="KW-1185">Reference proteome</keyword>
<gene>
    <name evidence="2" type="ORF">Tco_0824696</name>
</gene>
<accession>A0ABQ5AP35</accession>
<evidence type="ECO:0000313" key="3">
    <source>
        <dbReference type="Proteomes" id="UP001151760"/>
    </source>
</evidence>
<comment type="caution">
    <text evidence="2">The sequence shown here is derived from an EMBL/GenBank/DDBJ whole genome shotgun (WGS) entry which is preliminary data.</text>
</comment>
<evidence type="ECO:0000313" key="2">
    <source>
        <dbReference type="EMBL" id="GJT03527.1"/>
    </source>
</evidence>
<organism evidence="2 3">
    <name type="scientific">Tanacetum coccineum</name>
    <dbReference type="NCBI Taxonomy" id="301880"/>
    <lineage>
        <taxon>Eukaryota</taxon>
        <taxon>Viridiplantae</taxon>
        <taxon>Streptophyta</taxon>
        <taxon>Embryophyta</taxon>
        <taxon>Tracheophyta</taxon>
        <taxon>Spermatophyta</taxon>
        <taxon>Magnoliopsida</taxon>
        <taxon>eudicotyledons</taxon>
        <taxon>Gunneridae</taxon>
        <taxon>Pentapetalae</taxon>
        <taxon>asterids</taxon>
        <taxon>campanulids</taxon>
        <taxon>Asterales</taxon>
        <taxon>Asteraceae</taxon>
        <taxon>Asteroideae</taxon>
        <taxon>Anthemideae</taxon>
        <taxon>Anthemidinae</taxon>
        <taxon>Tanacetum</taxon>
    </lineage>
</organism>
<name>A0ABQ5AP35_9ASTR</name>
<reference evidence="2" key="2">
    <citation type="submission" date="2022-01" db="EMBL/GenBank/DDBJ databases">
        <authorList>
            <person name="Yamashiro T."/>
            <person name="Shiraishi A."/>
            <person name="Satake H."/>
            <person name="Nakayama K."/>
        </authorList>
    </citation>
    <scope>NUCLEOTIDE SEQUENCE</scope>
</reference>
<feature type="region of interest" description="Disordered" evidence="1">
    <location>
        <begin position="1"/>
        <end position="26"/>
    </location>
</feature>
<proteinExistence type="predicted"/>